<sequence length="76" mass="8861">MQAIPAVIHVLRMRRMQLHHALLFIPKQVFDEAHLFPVRTTSRRRDGDMLPTWANKSDYPELAATRPLNKKEAART</sequence>
<proteinExistence type="predicted"/>
<keyword evidence="2" id="KW-1185">Reference proteome</keyword>
<reference evidence="1 2" key="1">
    <citation type="submission" date="2014-03" db="EMBL/GenBank/DDBJ databases">
        <title>Bradyrhizobium valentinum sp. nov., isolated from effective nodules of Lupinus mariae-josephae, a lupine endemic of basic-lime soils in Eastern Spain.</title>
        <authorList>
            <person name="Duran D."/>
            <person name="Rey L."/>
            <person name="Navarro A."/>
            <person name="Busquets A."/>
            <person name="Imperial J."/>
            <person name="Ruiz-Argueso T."/>
        </authorList>
    </citation>
    <scope>NUCLEOTIDE SEQUENCE [LARGE SCALE GENOMIC DNA]</scope>
    <source>
        <strain evidence="1 2">Ro19</strain>
    </source>
</reference>
<name>A0A0R3MIB6_9BRAD</name>
<evidence type="ECO:0000313" key="1">
    <source>
        <dbReference type="EMBL" id="KRR17525.1"/>
    </source>
</evidence>
<dbReference type="EMBL" id="LLYA01000210">
    <property type="protein sequence ID" value="KRR17525.1"/>
    <property type="molecule type" value="Genomic_DNA"/>
</dbReference>
<organism evidence="1 2">
    <name type="scientific">Bradyrhizobium retamae</name>
    <dbReference type="NCBI Taxonomy" id="1300035"/>
    <lineage>
        <taxon>Bacteria</taxon>
        <taxon>Pseudomonadati</taxon>
        <taxon>Pseudomonadota</taxon>
        <taxon>Alphaproteobacteria</taxon>
        <taxon>Hyphomicrobiales</taxon>
        <taxon>Nitrobacteraceae</taxon>
        <taxon>Bradyrhizobium</taxon>
    </lineage>
</organism>
<evidence type="ECO:0000313" key="2">
    <source>
        <dbReference type="Proteomes" id="UP000052023"/>
    </source>
</evidence>
<comment type="caution">
    <text evidence="1">The sequence shown here is derived from an EMBL/GenBank/DDBJ whole genome shotgun (WGS) entry which is preliminary data.</text>
</comment>
<dbReference type="AlphaFoldDB" id="A0A0R3MIB6"/>
<protein>
    <submittedName>
        <fullName evidence="1">Uncharacterized protein</fullName>
    </submittedName>
</protein>
<gene>
    <name evidence="1" type="ORF">CQ13_36200</name>
</gene>
<accession>A0A0R3MIB6</accession>
<dbReference type="Proteomes" id="UP000052023">
    <property type="component" value="Unassembled WGS sequence"/>
</dbReference>